<keyword evidence="2" id="KW-1185">Reference proteome</keyword>
<gene>
    <name evidence="1" type="ORF">Sm_phiM9_011</name>
</gene>
<organism evidence="1 2">
    <name type="scientific">Sinorhizobium phage phiM9</name>
    <dbReference type="NCBI Taxonomy" id="1636182"/>
    <lineage>
        <taxon>Viruses</taxon>
        <taxon>Duplodnaviria</taxon>
        <taxon>Heunggongvirae</taxon>
        <taxon>Uroviricota</taxon>
        <taxon>Caudoviricetes</taxon>
        <taxon>Pootjesviridae</taxon>
        <taxon>Emnonavirus</taxon>
        <taxon>Emnonavirus phiM9</taxon>
    </lineage>
</organism>
<dbReference type="EMBL" id="KP881232">
    <property type="protein sequence ID" value="AKE44641.1"/>
    <property type="molecule type" value="Genomic_DNA"/>
</dbReference>
<reference evidence="1 2" key="1">
    <citation type="journal article" date="2015" name="J. Virol.">
        <title>Sinorhizobium meliloti Phage ?M9 Defines a New Group of T4 Superfamily Phages with Unusual Genomic Features but a Common T=16 Capsid.</title>
        <authorList>
            <person name="Johnson M.C."/>
            <person name="Tatum K.B."/>
            <person name="Lynn J.S."/>
            <person name="Brewer T.E."/>
            <person name="Lu S."/>
            <person name="Washburn B.K."/>
            <person name="Stroupe M.E."/>
            <person name="Jones K.M."/>
        </authorList>
    </citation>
    <scope>NUCLEOTIDE SEQUENCE [LARGE SCALE GENOMIC DNA]</scope>
</reference>
<protein>
    <submittedName>
        <fullName evidence="1">Putative base plate wedge component</fullName>
    </submittedName>
</protein>
<dbReference type="Proteomes" id="UP000033804">
    <property type="component" value="Segment"/>
</dbReference>
<dbReference type="KEGG" id="vg:26517693"/>
<evidence type="ECO:0000313" key="1">
    <source>
        <dbReference type="EMBL" id="AKE44641.1"/>
    </source>
</evidence>
<sequence length="193" mass="23162">MFFKQYPTSSFEFDGKTFTLEDLTRKVIFEPKAFSNFSYIYDIDISDSRPDVVSHLLYGNVNYWWTFFIINGITMNEWPMTDEELDDWMTERYTDFQLAQVKRYVTDEGEEVQEYGFPTFVADGKLINYAFQSENFLNGNLRMTKSRHNRQTLREYLTEHNDNRKKIKAVRAEFIGRFFDDFRKRIKAEVDLG</sequence>
<evidence type="ECO:0000313" key="2">
    <source>
        <dbReference type="Proteomes" id="UP000033804"/>
    </source>
</evidence>
<reference evidence="2" key="2">
    <citation type="submission" date="2015-03" db="EMBL/GenBank/DDBJ databases">
        <title>The genome and structure of Sinorhizobium meliloti phage phiM9.</title>
        <authorList>
            <person name="Johnson M.C."/>
            <person name="Tatum K.B."/>
            <person name="Lynn J.S."/>
            <person name="Brewer T.E."/>
            <person name="Washburn B.K."/>
            <person name="Stroupe M.E."/>
            <person name="Jones K.M."/>
        </authorList>
    </citation>
    <scope>NUCLEOTIDE SEQUENCE [LARGE SCALE GENOMIC DNA]</scope>
</reference>
<accession>A0A0F6TGZ0</accession>
<dbReference type="GeneID" id="26517693"/>
<dbReference type="OrthoDB" id="8952at10239"/>
<name>A0A0F6TGZ0_9CAUD</name>
<proteinExistence type="predicted"/>
<dbReference type="RefSeq" id="YP_009189395.1">
    <property type="nucleotide sequence ID" value="NC_028676.1"/>
</dbReference>